<dbReference type="OrthoDB" id="428665at2"/>
<evidence type="ECO:0000313" key="1">
    <source>
        <dbReference type="EMBL" id="PWR00734.1"/>
    </source>
</evidence>
<dbReference type="EMBL" id="QGKM01000001">
    <property type="protein sequence ID" value="PWR00734.1"/>
    <property type="molecule type" value="Genomic_DNA"/>
</dbReference>
<proteinExistence type="predicted"/>
<organism evidence="1 2">
    <name type="scientific">Leucothrix pacifica</name>
    <dbReference type="NCBI Taxonomy" id="1247513"/>
    <lineage>
        <taxon>Bacteria</taxon>
        <taxon>Pseudomonadati</taxon>
        <taxon>Pseudomonadota</taxon>
        <taxon>Gammaproteobacteria</taxon>
        <taxon>Thiotrichales</taxon>
        <taxon>Thiotrichaceae</taxon>
        <taxon>Leucothrix</taxon>
    </lineage>
</organism>
<dbReference type="AlphaFoldDB" id="A0A317CT80"/>
<reference evidence="1 2" key="1">
    <citation type="submission" date="2018-05" db="EMBL/GenBank/DDBJ databases">
        <title>Leucothrix arctica sp. nov., isolated from Arctic seawater.</title>
        <authorList>
            <person name="Choi A."/>
            <person name="Baek K."/>
        </authorList>
    </citation>
    <scope>NUCLEOTIDE SEQUENCE [LARGE SCALE GENOMIC DNA]</scope>
    <source>
        <strain evidence="1 2">JCM 18388</strain>
    </source>
</reference>
<evidence type="ECO:0000313" key="2">
    <source>
        <dbReference type="Proteomes" id="UP000245539"/>
    </source>
</evidence>
<sequence>MSILSLRLATSLHEEVKLLSKREGISINQFIASAVAEKMSALMTEEYLVKRAEKGRKDAFLAAMAKVPDSEPEHYDQIPQK</sequence>
<dbReference type="Proteomes" id="UP000245539">
    <property type="component" value="Unassembled WGS sequence"/>
</dbReference>
<keyword evidence="2" id="KW-1185">Reference proteome</keyword>
<dbReference type="GO" id="GO:0006355">
    <property type="term" value="P:regulation of DNA-templated transcription"/>
    <property type="evidence" value="ECO:0007669"/>
    <property type="project" value="InterPro"/>
</dbReference>
<dbReference type="SUPFAM" id="SSF47598">
    <property type="entry name" value="Ribbon-helix-helix"/>
    <property type="match status" value="1"/>
</dbReference>
<gene>
    <name evidence="1" type="ORF">DKW60_00565</name>
</gene>
<dbReference type="RefSeq" id="WP_109835715.1">
    <property type="nucleotide sequence ID" value="NZ_QGKM01000001.1"/>
</dbReference>
<dbReference type="InterPro" id="IPR008651">
    <property type="entry name" value="Uncharacterised_HicB"/>
</dbReference>
<dbReference type="Pfam" id="PF05534">
    <property type="entry name" value="HicB"/>
    <property type="match status" value="1"/>
</dbReference>
<comment type="caution">
    <text evidence="1">The sequence shown here is derived from an EMBL/GenBank/DDBJ whole genome shotgun (WGS) entry which is preliminary data.</text>
</comment>
<name>A0A317CT80_9GAMM</name>
<protein>
    <submittedName>
        <fullName evidence="1">Toxin-antitoxin system HicB family antitoxin</fullName>
    </submittedName>
</protein>
<dbReference type="InterPro" id="IPR010985">
    <property type="entry name" value="Ribbon_hlx_hlx"/>
</dbReference>
<accession>A0A317CT80</accession>